<protein>
    <submittedName>
        <fullName evidence="1">Uncharacterized protein</fullName>
    </submittedName>
</protein>
<dbReference type="STRING" id="1220188.A0A4S3JNF9"/>
<dbReference type="AlphaFoldDB" id="A0A4S3JNF9"/>
<dbReference type="EMBL" id="SOSA01000119">
    <property type="protein sequence ID" value="THC96308.1"/>
    <property type="molecule type" value="Genomic_DNA"/>
</dbReference>
<evidence type="ECO:0000313" key="2">
    <source>
        <dbReference type="Proteomes" id="UP000308092"/>
    </source>
</evidence>
<proteinExistence type="predicted"/>
<name>A0A4S3JNF9_9EURO</name>
<accession>A0A4S3JNF9</accession>
<reference evidence="1 2" key="1">
    <citation type="submission" date="2019-03" db="EMBL/GenBank/DDBJ databases">
        <title>The genome sequence of a newly discovered highly antifungal drug resistant Aspergillus species, Aspergillus tanneri NIH 1004.</title>
        <authorList>
            <person name="Mounaud S."/>
            <person name="Singh I."/>
            <person name="Joardar V."/>
            <person name="Pakala S."/>
            <person name="Pakala S."/>
            <person name="Venepally P."/>
            <person name="Hoover J."/>
            <person name="Nierman W."/>
            <person name="Chung J."/>
            <person name="Losada L."/>
        </authorList>
    </citation>
    <scope>NUCLEOTIDE SEQUENCE [LARGE SCALE GENOMIC DNA]</scope>
    <source>
        <strain evidence="1 2">NIH1004</strain>
    </source>
</reference>
<comment type="caution">
    <text evidence="1">The sequence shown here is derived from an EMBL/GenBank/DDBJ whole genome shotgun (WGS) entry which is preliminary data.</text>
</comment>
<organism evidence="1 2">
    <name type="scientific">Aspergillus tanneri</name>
    <dbReference type="NCBI Taxonomy" id="1220188"/>
    <lineage>
        <taxon>Eukaryota</taxon>
        <taxon>Fungi</taxon>
        <taxon>Dikarya</taxon>
        <taxon>Ascomycota</taxon>
        <taxon>Pezizomycotina</taxon>
        <taxon>Eurotiomycetes</taxon>
        <taxon>Eurotiomycetidae</taxon>
        <taxon>Eurotiales</taxon>
        <taxon>Aspergillaceae</taxon>
        <taxon>Aspergillus</taxon>
        <taxon>Aspergillus subgen. Circumdati</taxon>
    </lineage>
</organism>
<dbReference type="VEuPathDB" id="FungiDB:EYZ11_004213"/>
<keyword evidence="2" id="KW-1185">Reference proteome</keyword>
<dbReference type="Proteomes" id="UP000308092">
    <property type="component" value="Unassembled WGS sequence"/>
</dbReference>
<sequence length="152" mass="17444">MIILLALPQPGGPQHWYWQSVFLVSTFHFYEWTLYGGLRREDIPDLPSMRSLPGRYSPQTIKCRTRPTLLDHNAARQVGITLHESISAKEGKESGITSQWLEEYNSRKSLCITGVTNLHQLRSQDVFDETSSFPNLSCESFVHHFEILVKVP</sequence>
<gene>
    <name evidence="1" type="ORF">EYZ11_004213</name>
</gene>
<evidence type="ECO:0000313" key="1">
    <source>
        <dbReference type="EMBL" id="THC96308.1"/>
    </source>
</evidence>